<dbReference type="GO" id="GO:0000105">
    <property type="term" value="P:L-histidine biosynthetic process"/>
    <property type="evidence" value="ECO:0007669"/>
    <property type="project" value="InterPro"/>
</dbReference>
<feature type="compositionally biased region" description="Gly residues" evidence="1">
    <location>
        <begin position="92"/>
        <end position="104"/>
    </location>
</feature>
<name>A0A1W0BGD0_9NOCA</name>
<dbReference type="GO" id="GO:0005737">
    <property type="term" value="C:cytoplasm"/>
    <property type="evidence" value="ECO:0007669"/>
    <property type="project" value="InterPro"/>
</dbReference>
<dbReference type="InterPro" id="IPR013820">
    <property type="entry name" value="ATP_PRibTrfase_cat"/>
</dbReference>
<evidence type="ECO:0000313" key="3">
    <source>
        <dbReference type="EMBL" id="ONM48014.1"/>
    </source>
</evidence>
<proteinExistence type="predicted"/>
<feature type="domain" description="ATP phosphoribosyltransferase catalytic" evidence="2">
    <location>
        <begin position="22"/>
        <end position="81"/>
    </location>
</feature>
<dbReference type="AlphaFoldDB" id="A0A1W0BGD0"/>
<evidence type="ECO:0000313" key="4">
    <source>
        <dbReference type="Proteomes" id="UP000188836"/>
    </source>
</evidence>
<dbReference type="Gene3D" id="3.40.190.10">
    <property type="entry name" value="Periplasmic binding protein-like II"/>
    <property type="match status" value="1"/>
</dbReference>
<evidence type="ECO:0000256" key="1">
    <source>
        <dbReference type="SAM" id="MobiDB-lite"/>
    </source>
</evidence>
<dbReference type="GO" id="GO:0003879">
    <property type="term" value="F:ATP phosphoribosyltransferase activity"/>
    <property type="evidence" value="ECO:0007669"/>
    <property type="project" value="InterPro"/>
</dbReference>
<dbReference type="SUPFAM" id="SSF53850">
    <property type="entry name" value="Periplasmic binding protein-like II"/>
    <property type="match status" value="1"/>
</dbReference>
<comment type="caution">
    <text evidence="3">The sequence shown here is derived from an EMBL/GenBank/DDBJ whole genome shotgun (WGS) entry which is preliminary data.</text>
</comment>
<dbReference type="Pfam" id="PF01634">
    <property type="entry name" value="HisG"/>
    <property type="match status" value="1"/>
</dbReference>
<dbReference type="STRING" id="1538463.B0T36_21120"/>
<protein>
    <recommendedName>
        <fullName evidence="2">ATP phosphoribosyltransferase catalytic domain-containing protein</fullName>
    </recommendedName>
</protein>
<reference evidence="3 4" key="1">
    <citation type="journal article" date="2016" name="Antonie Van Leeuwenhoek">
        <title>Nocardia donostiensis sp. nov., isolated from human respiratory specimens.</title>
        <authorList>
            <person name="Ercibengoa M."/>
            <person name="Bell M."/>
            <person name="Marimon J.M."/>
            <person name="Humrighouse B."/>
            <person name="Klenk H.P."/>
            <person name="Potter G."/>
            <person name="Perez-Trallero E."/>
        </authorList>
    </citation>
    <scope>NUCLEOTIDE SEQUENCE [LARGE SCALE GENOMIC DNA]</scope>
    <source>
        <strain evidence="3 4">X1655</strain>
    </source>
</reference>
<accession>A0A1W0BGD0</accession>
<dbReference type="EMBL" id="MUMY01000012">
    <property type="protein sequence ID" value="ONM48014.1"/>
    <property type="molecule type" value="Genomic_DNA"/>
</dbReference>
<organism evidence="3 4">
    <name type="scientific">Nocardia donostiensis</name>
    <dbReference type="NCBI Taxonomy" id="1538463"/>
    <lineage>
        <taxon>Bacteria</taxon>
        <taxon>Bacillati</taxon>
        <taxon>Actinomycetota</taxon>
        <taxon>Actinomycetes</taxon>
        <taxon>Mycobacteriales</taxon>
        <taxon>Nocardiaceae</taxon>
        <taxon>Nocardia</taxon>
    </lineage>
</organism>
<dbReference type="Proteomes" id="UP000188836">
    <property type="component" value="Unassembled WGS sequence"/>
</dbReference>
<gene>
    <name evidence="3" type="ORF">B0T46_15495</name>
</gene>
<feature type="region of interest" description="Disordered" evidence="1">
    <location>
        <begin position="84"/>
        <end position="130"/>
    </location>
</feature>
<sequence>MIPSSLHLRLARPLRLVGDGNVGAGTLDVGITGKDLLEDAAAPAESILDLGFARSTFYFAARPDGPKSVADLAGKSVATSLSGAGAQAPCAGQGGGQRRGIAEGGGERRRTPANGRARARPSRSPRNLPVRARSRRVARAACGAALHRGPIIRLLSRKIVEVSKAAELLGCEGVVGVAAVGMCWRR</sequence>
<evidence type="ECO:0000259" key="2">
    <source>
        <dbReference type="Pfam" id="PF01634"/>
    </source>
</evidence>
<keyword evidence="4" id="KW-1185">Reference proteome</keyword>